<evidence type="ECO:0000313" key="3">
    <source>
        <dbReference type="EMBL" id="TDD40812.1"/>
    </source>
</evidence>
<dbReference type="PANTHER" id="PTHR43798">
    <property type="entry name" value="MONOACYLGLYCEROL LIPASE"/>
    <property type="match status" value="1"/>
</dbReference>
<dbReference type="Gene3D" id="3.40.50.1820">
    <property type="entry name" value="alpha/beta hydrolase"/>
    <property type="match status" value="1"/>
</dbReference>
<protein>
    <submittedName>
        <fullName evidence="3">Alpha/beta hydrolase</fullName>
    </submittedName>
</protein>
<dbReference type="OrthoDB" id="495620at2"/>
<gene>
    <name evidence="3" type="ORF">E1286_33980</name>
</gene>
<dbReference type="InterPro" id="IPR000639">
    <property type="entry name" value="Epox_hydrolase-like"/>
</dbReference>
<dbReference type="EMBL" id="SMKQ01000154">
    <property type="protein sequence ID" value="TDD40812.1"/>
    <property type="molecule type" value="Genomic_DNA"/>
</dbReference>
<dbReference type="InterPro" id="IPR029058">
    <property type="entry name" value="AB_hydrolase_fold"/>
</dbReference>
<dbReference type="InterPro" id="IPR000073">
    <property type="entry name" value="AB_hydrolase_1"/>
</dbReference>
<dbReference type="AlphaFoldDB" id="A0A4R4YCB2"/>
<proteinExistence type="predicted"/>
<accession>A0A4R4YCB2</accession>
<keyword evidence="1 3" id="KW-0378">Hydrolase</keyword>
<dbReference type="SUPFAM" id="SSF53474">
    <property type="entry name" value="alpha/beta-Hydrolases"/>
    <property type="match status" value="1"/>
</dbReference>
<name>A0A4R4YCB2_9ACTN</name>
<organism evidence="3 4">
    <name type="scientific">Nonomuraea terrae</name>
    <dbReference type="NCBI Taxonomy" id="2530383"/>
    <lineage>
        <taxon>Bacteria</taxon>
        <taxon>Bacillati</taxon>
        <taxon>Actinomycetota</taxon>
        <taxon>Actinomycetes</taxon>
        <taxon>Streptosporangiales</taxon>
        <taxon>Streptosporangiaceae</taxon>
        <taxon>Nonomuraea</taxon>
    </lineage>
</organism>
<evidence type="ECO:0000256" key="1">
    <source>
        <dbReference type="ARBA" id="ARBA00022801"/>
    </source>
</evidence>
<comment type="caution">
    <text evidence="3">The sequence shown here is derived from an EMBL/GenBank/DDBJ whole genome shotgun (WGS) entry which is preliminary data.</text>
</comment>
<dbReference type="GO" id="GO:0016787">
    <property type="term" value="F:hydrolase activity"/>
    <property type="evidence" value="ECO:0007669"/>
    <property type="project" value="UniProtKB-KW"/>
</dbReference>
<dbReference type="GO" id="GO:0016020">
    <property type="term" value="C:membrane"/>
    <property type="evidence" value="ECO:0007669"/>
    <property type="project" value="TreeGrafter"/>
</dbReference>
<sequence>MAGVSQRGGSRLRYWWDGPENGPVVALTHGATMDHRMFDPQVPVLTEAGYRTLAWDLRGHGESKPLGETPLTIADLAADLLALLDEAGVSRPVCLVGQSLGGYVAQEVVLSRPERVGALVVIGSTCTTMPVARWEAWALKSSPWWFAAWPFGDLRRRMAARTAETPQARAYAYEAIGRLSRREFLEVWRAVAGAVRPRPGYTIEQPLLLTHGEHDTTGNIARTAPKWAARDPNCRYEVIPRAAHNANQDNPAEFNRILLEFLREHHPVAGRR</sequence>
<reference evidence="3 4" key="1">
    <citation type="submission" date="2019-03" db="EMBL/GenBank/DDBJ databases">
        <title>Draft genome sequences of novel Actinobacteria.</title>
        <authorList>
            <person name="Sahin N."/>
            <person name="Ay H."/>
            <person name="Saygin H."/>
        </authorList>
    </citation>
    <scope>NUCLEOTIDE SEQUENCE [LARGE SCALE GENOMIC DNA]</scope>
    <source>
        <strain evidence="3 4">CH32</strain>
    </source>
</reference>
<evidence type="ECO:0000313" key="4">
    <source>
        <dbReference type="Proteomes" id="UP000295302"/>
    </source>
</evidence>
<evidence type="ECO:0000259" key="2">
    <source>
        <dbReference type="Pfam" id="PF12146"/>
    </source>
</evidence>
<keyword evidence="4" id="KW-1185">Reference proteome</keyword>
<dbReference type="InterPro" id="IPR050266">
    <property type="entry name" value="AB_hydrolase_sf"/>
</dbReference>
<dbReference type="Pfam" id="PF12146">
    <property type="entry name" value="Hydrolase_4"/>
    <property type="match status" value="1"/>
</dbReference>
<dbReference type="InterPro" id="IPR022742">
    <property type="entry name" value="Hydrolase_4"/>
</dbReference>
<dbReference type="PRINTS" id="PR00111">
    <property type="entry name" value="ABHYDROLASE"/>
</dbReference>
<dbReference type="PRINTS" id="PR00412">
    <property type="entry name" value="EPOXHYDRLASE"/>
</dbReference>
<feature type="domain" description="Serine aminopeptidase S33" evidence="2">
    <location>
        <begin position="24"/>
        <end position="245"/>
    </location>
</feature>
<dbReference type="PANTHER" id="PTHR43798:SF31">
    <property type="entry name" value="AB HYDROLASE SUPERFAMILY PROTEIN YCLE"/>
    <property type="match status" value="1"/>
</dbReference>
<dbReference type="Proteomes" id="UP000295302">
    <property type="component" value="Unassembled WGS sequence"/>
</dbReference>
<dbReference type="RefSeq" id="WP_132619105.1">
    <property type="nucleotide sequence ID" value="NZ_SMKQ01000154.1"/>
</dbReference>